<comment type="similarity">
    <text evidence="1 5">Belongs to the peptidase S41A family.</text>
</comment>
<dbReference type="GO" id="GO:0008236">
    <property type="term" value="F:serine-type peptidase activity"/>
    <property type="evidence" value="ECO:0007669"/>
    <property type="project" value="UniProtKB-KW"/>
</dbReference>
<dbReference type="GO" id="GO:0007165">
    <property type="term" value="P:signal transduction"/>
    <property type="evidence" value="ECO:0007669"/>
    <property type="project" value="TreeGrafter"/>
</dbReference>
<dbReference type="CDD" id="cd07560">
    <property type="entry name" value="Peptidase_S41_CPP"/>
    <property type="match status" value="1"/>
</dbReference>
<dbReference type="NCBIfam" id="TIGR00225">
    <property type="entry name" value="prc"/>
    <property type="match status" value="1"/>
</dbReference>
<dbReference type="InterPro" id="IPR004447">
    <property type="entry name" value="Peptidase_S41A"/>
</dbReference>
<dbReference type="PROSITE" id="PS50106">
    <property type="entry name" value="PDZ"/>
    <property type="match status" value="1"/>
</dbReference>
<dbReference type="InterPro" id="IPR041489">
    <property type="entry name" value="PDZ_6"/>
</dbReference>
<evidence type="ECO:0000256" key="6">
    <source>
        <dbReference type="SAM" id="Phobius"/>
    </source>
</evidence>
<dbReference type="GO" id="GO:0030288">
    <property type="term" value="C:outer membrane-bounded periplasmic space"/>
    <property type="evidence" value="ECO:0007669"/>
    <property type="project" value="TreeGrafter"/>
</dbReference>
<evidence type="ECO:0000259" key="7">
    <source>
        <dbReference type="PROSITE" id="PS50106"/>
    </source>
</evidence>
<dbReference type="Proteomes" id="UP000657006">
    <property type="component" value="Unassembled WGS sequence"/>
</dbReference>
<dbReference type="GO" id="GO:0004175">
    <property type="term" value="F:endopeptidase activity"/>
    <property type="evidence" value="ECO:0007669"/>
    <property type="project" value="TreeGrafter"/>
</dbReference>
<dbReference type="RefSeq" id="WP_177719574.1">
    <property type="nucleotide sequence ID" value="NZ_JACRSQ010000008.1"/>
</dbReference>
<dbReference type="PANTHER" id="PTHR32060:SF30">
    <property type="entry name" value="CARBOXY-TERMINAL PROCESSING PROTEASE CTPA"/>
    <property type="match status" value="1"/>
</dbReference>
<evidence type="ECO:0000256" key="1">
    <source>
        <dbReference type="ARBA" id="ARBA00009179"/>
    </source>
</evidence>
<dbReference type="CDD" id="cd06782">
    <property type="entry name" value="cpPDZ_CPP-like"/>
    <property type="match status" value="1"/>
</dbReference>
<dbReference type="Pfam" id="PF22694">
    <property type="entry name" value="CtpB_N-like"/>
    <property type="match status" value="1"/>
</dbReference>
<evidence type="ECO:0000256" key="5">
    <source>
        <dbReference type="RuleBase" id="RU004404"/>
    </source>
</evidence>
<dbReference type="AlphaFoldDB" id="A0A926DU33"/>
<proteinExistence type="inferred from homology"/>
<keyword evidence="3 5" id="KW-0378">Hydrolase</keyword>
<dbReference type="GO" id="GO:0006508">
    <property type="term" value="P:proteolysis"/>
    <property type="evidence" value="ECO:0007669"/>
    <property type="project" value="UniProtKB-KW"/>
</dbReference>
<sequence>MFWNKENREDTKSFISGFVCGLLLMGAVVFGVFAYTHSYLLTAMKSDGLTVKQALQLVKKADAIVRTLDSLYLGEYDTEALLDGAYEGMAEAVGDPYTRYYTQEQYEKFQVSTTGTYGGLGVTIVKNDATGRIRVVSVYEGGPSEAAGVQQGDEFMKVEGEDVTGLTTDELAAKLKGPIDTAVTITFYRPATDSEVEIEITRKKIEVPTVEHEMLEDGVGYIAISSFDEITPNQFDAALEELRGQGLRGLILDLRDNLGGRVDAVEKIADALLPEGIITYTVDKNGEKITYNSDAEHSLGLPLTVLVNENSASASEILAGAIQDHGVGTLVGTRTYGKGLVQRTVPFQDDTALKVTMAKYYTPNGNYIHGVGIEPDIVIDLPTGVSYQSLASHQEDIQFLTAYEALQTMLD</sequence>
<keyword evidence="6" id="KW-0812">Transmembrane</keyword>
<reference evidence="8" key="1">
    <citation type="submission" date="2020-08" db="EMBL/GenBank/DDBJ databases">
        <title>Genome public.</title>
        <authorList>
            <person name="Liu C."/>
            <person name="Sun Q."/>
        </authorList>
    </citation>
    <scope>NUCLEOTIDE SEQUENCE</scope>
    <source>
        <strain evidence="8">NSJ-32</strain>
    </source>
</reference>
<keyword evidence="9" id="KW-1185">Reference proteome</keyword>
<keyword evidence="2 5" id="KW-0645">Protease</keyword>
<evidence type="ECO:0000313" key="8">
    <source>
        <dbReference type="EMBL" id="MBC8543300.1"/>
    </source>
</evidence>
<dbReference type="InterPro" id="IPR005151">
    <property type="entry name" value="Tail-specific_protease"/>
</dbReference>
<dbReference type="Pfam" id="PF03572">
    <property type="entry name" value="Peptidase_S41"/>
    <property type="match status" value="1"/>
</dbReference>
<feature type="transmembrane region" description="Helical" evidence="6">
    <location>
        <begin position="14"/>
        <end position="35"/>
    </location>
</feature>
<accession>A0A926DU33</accession>
<keyword evidence="6" id="KW-1133">Transmembrane helix</keyword>
<evidence type="ECO:0000313" key="9">
    <source>
        <dbReference type="Proteomes" id="UP000657006"/>
    </source>
</evidence>
<dbReference type="Gene3D" id="3.30.750.44">
    <property type="match status" value="1"/>
</dbReference>
<keyword evidence="4 5" id="KW-0720">Serine protease</keyword>
<dbReference type="PANTHER" id="PTHR32060">
    <property type="entry name" value="TAIL-SPECIFIC PROTEASE"/>
    <property type="match status" value="1"/>
</dbReference>
<dbReference type="SMART" id="SM00228">
    <property type="entry name" value="PDZ"/>
    <property type="match status" value="1"/>
</dbReference>
<name>A0A926DU33_9FIRM</name>
<dbReference type="Pfam" id="PF17820">
    <property type="entry name" value="PDZ_6"/>
    <property type="match status" value="1"/>
</dbReference>
<dbReference type="Gene3D" id="2.30.42.10">
    <property type="match status" value="1"/>
</dbReference>
<dbReference type="SUPFAM" id="SSF52096">
    <property type="entry name" value="ClpP/crotonase"/>
    <property type="match status" value="1"/>
</dbReference>
<dbReference type="InterPro" id="IPR055210">
    <property type="entry name" value="CtpA/B_N"/>
</dbReference>
<evidence type="ECO:0000256" key="2">
    <source>
        <dbReference type="ARBA" id="ARBA00022670"/>
    </source>
</evidence>
<dbReference type="InterPro" id="IPR001478">
    <property type="entry name" value="PDZ"/>
</dbReference>
<protein>
    <submittedName>
        <fullName evidence="8">S41 family peptidase</fullName>
    </submittedName>
</protein>
<gene>
    <name evidence="8" type="ORF">H8730_07060</name>
</gene>
<evidence type="ECO:0000256" key="3">
    <source>
        <dbReference type="ARBA" id="ARBA00022801"/>
    </source>
</evidence>
<feature type="domain" description="PDZ" evidence="7">
    <location>
        <begin position="106"/>
        <end position="176"/>
    </location>
</feature>
<dbReference type="SMART" id="SM00245">
    <property type="entry name" value="TSPc"/>
    <property type="match status" value="1"/>
</dbReference>
<dbReference type="Gene3D" id="3.90.226.10">
    <property type="entry name" value="2-enoyl-CoA Hydratase, Chain A, domain 1"/>
    <property type="match status" value="1"/>
</dbReference>
<dbReference type="InterPro" id="IPR029045">
    <property type="entry name" value="ClpP/crotonase-like_dom_sf"/>
</dbReference>
<dbReference type="EMBL" id="JACRSQ010000008">
    <property type="protein sequence ID" value="MBC8543300.1"/>
    <property type="molecule type" value="Genomic_DNA"/>
</dbReference>
<organism evidence="8 9">
    <name type="scientific">Bianquea renquensis</name>
    <dbReference type="NCBI Taxonomy" id="2763661"/>
    <lineage>
        <taxon>Bacteria</taxon>
        <taxon>Bacillati</taxon>
        <taxon>Bacillota</taxon>
        <taxon>Clostridia</taxon>
        <taxon>Eubacteriales</taxon>
        <taxon>Bianqueaceae</taxon>
        <taxon>Bianquea</taxon>
    </lineage>
</organism>
<keyword evidence="6" id="KW-0472">Membrane</keyword>
<evidence type="ECO:0000256" key="4">
    <source>
        <dbReference type="ARBA" id="ARBA00022825"/>
    </source>
</evidence>
<dbReference type="SUPFAM" id="SSF50156">
    <property type="entry name" value="PDZ domain-like"/>
    <property type="match status" value="1"/>
</dbReference>
<comment type="caution">
    <text evidence="8">The sequence shown here is derived from an EMBL/GenBank/DDBJ whole genome shotgun (WGS) entry which is preliminary data.</text>
</comment>
<dbReference type="InterPro" id="IPR036034">
    <property type="entry name" value="PDZ_sf"/>
</dbReference>